<proteinExistence type="predicted"/>
<keyword evidence="4" id="KW-1185">Reference proteome</keyword>
<protein>
    <recommendedName>
        <fullName evidence="5">Superfamily III holin-X</fullName>
    </recommendedName>
</protein>
<evidence type="ECO:0000313" key="3">
    <source>
        <dbReference type="EMBL" id="GAA4986224.1"/>
    </source>
</evidence>
<accession>A0ABP9I2L8</accession>
<keyword evidence="2" id="KW-0812">Transmembrane</keyword>
<dbReference type="Pfam" id="PF07332">
    <property type="entry name" value="Phage_holin_3_6"/>
    <property type="match status" value="1"/>
</dbReference>
<feature type="transmembrane region" description="Helical" evidence="2">
    <location>
        <begin position="95"/>
        <end position="115"/>
    </location>
</feature>
<evidence type="ECO:0000256" key="2">
    <source>
        <dbReference type="SAM" id="Phobius"/>
    </source>
</evidence>
<dbReference type="Proteomes" id="UP001501195">
    <property type="component" value="Unassembled WGS sequence"/>
</dbReference>
<feature type="compositionally biased region" description="Polar residues" evidence="1">
    <location>
        <begin position="13"/>
        <end position="24"/>
    </location>
</feature>
<name>A0ABP9I2L8_9ACTN</name>
<dbReference type="InterPro" id="IPR009937">
    <property type="entry name" value="Phage_holin_3_6"/>
</dbReference>
<organism evidence="3 4">
    <name type="scientific">Kineococcus glutinatus</name>
    <dbReference type="NCBI Taxonomy" id="1070872"/>
    <lineage>
        <taxon>Bacteria</taxon>
        <taxon>Bacillati</taxon>
        <taxon>Actinomycetota</taxon>
        <taxon>Actinomycetes</taxon>
        <taxon>Kineosporiales</taxon>
        <taxon>Kineosporiaceae</taxon>
        <taxon>Kineococcus</taxon>
    </lineage>
</organism>
<dbReference type="RefSeq" id="WP_345713018.1">
    <property type="nucleotide sequence ID" value="NZ_BAABIL010000414.1"/>
</dbReference>
<sequence length="147" mass="15246">MSGSHQVGDPGVTANTSGTGSTGERSLGEIVGSITTEFSTLVRKEVELAKTELREDVKNAGKGAGMFAGAGVAGHVFLIALSAFLVIAIGDAIGYVWSSLIVTVLWAVAAAVLALRGKAEMKKVPPPLEKTTITLKEDVQWAKHPTS</sequence>
<evidence type="ECO:0000256" key="1">
    <source>
        <dbReference type="SAM" id="MobiDB-lite"/>
    </source>
</evidence>
<comment type="caution">
    <text evidence="3">The sequence shown here is derived from an EMBL/GenBank/DDBJ whole genome shotgun (WGS) entry which is preliminary data.</text>
</comment>
<keyword evidence="2" id="KW-0472">Membrane</keyword>
<evidence type="ECO:0008006" key="5">
    <source>
        <dbReference type="Google" id="ProtNLM"/>
    </source>
</evidence>
<feature type="transmembrane region" description="Helical" evidence="2">
    <location>
        <begin position="64"/>
        <end position="89"/>
    </location>
</feature>
<dbReference type="EMBL" id="BAABIL010000414">
    <property type="protein sequence ID" value="GAA4986224.1"/>
    <property type="molecule type" value="Genomic_DNA"/>
</dbReference>
<reference evidence="4" key="1">
    <citation type="journal article" date="2019" name="Int. J. Syst. Evol. Microbiol.">
        <title>The Global Catalogue of Microorganisms (GCM) 10K type strain sequencing project: providing services to taxonomists for standard genome sequencing and annotation.</title>
        <authorList>
            <consortium name="The Broad Institute Genomics Platform"/>
            <consortium name="The Broad Institute Genome Sequencing Center for Infectious Disease"/>
            <person name="Wu L."/>
            <person name="Ma J."/>
        </authorList>
    </citation>
    <scope>NUCLEOTIDE SEQUENCE [LARGE SCALE GENOMIC DNA]</scope>
    <source>
        <strain evidence="4">JCM 18126</strain>
    </source>
</reference>
<keyword evidence="2" id="KW-1133">Transmembrane helix</keyword>
<feature type="region of interest" description="Disordered" evidence="1">
    <location>
        <begin position="1"/>
        <end position="26"/>
    </location>
</feature>
<evidence type="ECO:0000313" key="4">
    <source>
        <dbReference type="Proteomes" id="UP001501195"/>
    </source>
</evidence>
<gene>
    <name evidence="3" type="ORF">GCM10023225_25820</name>
</gene>